<reference evidence="2 3" key="1">
    <citation type="submission" date="2019-08" db="EMBL/GenBank/DDBJ databases">
        <title>Bacillus genomes from the desert of Cuatro Cienegas, Coahuila.</title>
        <authorList>
            <person name="Olmedo-Alvarez G."/>
        </authorList>
    </citation>
    <scope>NUCLEOTIDE SEQUENCE [LARGE SCALE GENOMIC DNA]</scope>
    <source>
        <strain evidence="2 3">CH87b_3T</strain>
    </source>
</reference>
<dbReference type="OrthoDB" id="2237575at2"/>
<accession>A0A5D4U359</accession>
<proteinExistence type="predicted"/>
<protein>
    <recommendedName>
        <fullName evidence="1">Abortive phage infection protein C-terminal domain-containing protein</fullName>
    </recommendedName>
</protein>
<evidence type="ECO:0000313" key="2">
    <source>
        <dbReference type="EMBL" id="TYS88340.1"/>
    </source>
</evidence>
<comment type="caution">
    <text evidence="2">The sequence shown here is derived from an EMBL/GenBank/DDBJ whole genome shotgun (WGS) entry which is preliminary data.</text>
</comment>
<feature type="domain" description="Abortive phage infection protein C-terminal" evidence="1">
    <location>
        <begin position="223"/>
        <end position="505"/>
    </location>
</feature>
<dbReference type="InterPro" id="IPR018891">
    <property type="entry name" value="AIPR_C"/>
</dbReference>
<sequence>MFIIISQKIDYKSNYNDIPFKIYHYPKRYRNQIKTGDPFIYYQGDRYKRENRYYFGCGKVGQITISENGEDYYAEILNGVSFPEKVPIYNPVGGFFESLGYLKVRKKENPSWQNSIRKVSENAFKSIIESSGLDYNEIIETLKLNKDFQLDTYDKYRMVNLGTMVKEEYIDMKNEKLVLRIKSVGYRHIPNPYGEYNENKSLNPQTYQAYVDIKDIPDNFPMDTNPREQKLNTKTAKSIKDSLVDETDQNFQLKNRGILLTAESVSYDENKKEMVITMSDMSYHGNVDGGHTYKLIRQHKNEVNGPKYVKIEVITNSEDIFQELAAARNTSVQVQDKSIAELENKFFLLKESMPESIVEEIAFKENDIKRIPVENIIAILSCFDISAYGENSQPVSAYSAKGTMIKKYLKYFKEFQETDQIGNPFHAMKDIIPTILDLYEHLECNIANYYVKGSKNGRFGSVKGVKTGSHKSELYSKKIEHSTPKGILLPIVAAFRTLVKKDKNTGYYAWKSDPIKYLDLLGPDLVYSTIERSRTLGNNPNAAGKDAQHWKSLYFEVNNKYLNDRLAELDG</sequence>
<dbReference type="Proteomes" id="UP000324269">
    <property type="component" value="Unassembled WGS sequence"/>
</dbReference>
<dbReference type="RefSeq" id="WP_148967640.1">
    <property type="nucleotide sequence ID" value="NZ_JBNIKW010000001.1"/>
</dbReference>
<evidence type="ECO:0000313" key="3">
    <source>
        <dbReference type="Proteomes" id="UP000324269"/>
    </source>
</evidence>
<dbReference type="Pfam" id="PF10592">
    <property type="entry name" value="AIPR"/>
    <property type="match status" value="1"/>
</dbReference>
<dbReference type="EMBL" id="VTEZ01000001">
    <property type="protein sequence ID" value="TYS88340.1"/>
    <property type="molecule type" value="Genomic_DNA"/>
</dbReference>
<dbReference type="AlphaFoldDB" id="A0A5D4U359"/>
<organism evidence="2 3">
    <name type="scientific">Rossellomorea aquimaris</name>
    <dbReference type="NCBI Taxonomy" id="189382"/>
    <lineage>
        <taxon>Bacteria</taxon>
        <taxon>Bacillati</taxon>
        <taxon>Bacillota</taxon>
        <taxon>Bacilli</taxon>
        <taxon>Bacillales</taxon>
        <taxon>Bacillaceae</taxon>
        <taxon>Rossellomorea</taxon>
    </lineage>
</organism>
<evidence type="ECO:0000259" key="1">
    <source>
        <dbReference type="Pfam" id="PF10592"/>
    </source>
</evidence>
<gene>
    <name evidence="2" type="ORF">FZC85_02560</name>
</gene>
<name>A0A5D4U359_9BACI</name>